<sequence length="183" mass="20526">MGRNGSLVMPISIDSQLIPYVAALAATLLFLALLWIRAKRAANLAAKKQQDRLSRQEKDLATVNKQLLEVRSVVIGLGQKVSEQQDTIQILNDRIREIENNDNDGRLYSRASKMVKLGADVNELIQECELPKAEAELMMSLQNKIASKQEDRSPQRAPTRRAQAPRSESAQPSGYPPRRPLKR</sequence>
<keyword evidence="3" id="KW-0472">Membrane</keyword>
<feature type="compositionally biased region" description="Low complexity" evidence="2">
    <location>
        <begin position="155"/>
        <end position="167"/>
    </location>
</feature>
<evidence type="ECO:0000313" key="5">
    <source>
        <dbReference type="Proteomes" id="UP000809621"/>
    </source>
</evidence>
<proteinExistence type="predicted"/>
<feature type="coiled-coil region" evidence="1">
    <location>
        <begin position="39"/>
        <end position="101"/>
    </location>
</feature>
<feature type="region of interest" description="Disordered" evidence="2">
    <location>
        <begin position="141"/>
        <end position="183"/>
    </location>
</feature>
<name>A0ABS2HI11_9VIBR</name>
<dbReference type="EMBL" id="JAFEUM010000002">
    <property type="protein sequence ID" value="MBM7036306.1"/>
    <property type="molecule type" value="Genomic_DNA"/>
</dbReference>
<dbReference type="Pfam" id="PF10975">
    <property type="entry name" value="DUF2802"/>
    <property type="match status" value="1"/>
</dbReference>
<accession>A0ABS2HI11</accession>
<gene>
    <name evidence="4" type="ORF">JQC93_07750</name>
</gene>
<reference evidence="4 5" key="1">
    <citation type="submission" date="2021-02" db="EMBL/GenBank/DDBJ databases">
        <authorList>
            <person name="Park J.-S."/>
        </authorList>
    </citation>
    <scope>NUCLEOTIDE SEQUENCE [LARGE SCALE GENOMIC DNA]</scope>
    <source>
        <strain evidence="4 5">188UL20-2</strain>
    </source>
</reference>
<evidence type="ECO:0000256" key="3">
    <source>
        <dbReference type="SAM" id="Phobius"/>
    </source>
</evidence>
<keyword evidence="5" id="KW-1185">Reference proteome</keyword>
<organism evidence="4 5">
    <name type="scientific">Vibrio ulleungensis</name>
    <dbReference type="NCBI Taxonomy" id="2807619"/>
    <lineage>
        <taxon>Bacteria</taxon>
        <taxon>Pseudomonadati</taxon>
        <taxon>Pseudomonadota</taxon>
        <taxon>Gammaproteobacteria</taxon>
        <taxon>Vibrionales</taxon>
        <taxon>Vibrionaceae</taxon>
        <taxon>Vibrio</taxon>
    </lineage>
</organism>
<feature type="transmembrane region" description="Helical" evidence="3">
    <location>
        <begin position="17"/>
        <end position="38"/>
    </location>
</feature>
<comment type="caution">
    <text evidence="4">The sequence shown here is derived from an EMBL/GenBank/DDBJ whole genome shotgun (WGS) entry which is preliminary data.</text>
</comment>
<keyword evidence="1" id="KW-0175">Coiled coil</keyword>
<evidence type="ECO:0000256" key="1">
    <source>
        <dbReference type="SAM" id="Coils"/>
    </source>
</evidence>
<dbReference type="Proteomes" id="UP000809621">
    <property type="component" value="Unassembled WGS sequence"/>
</dbReference>
<keyword evidence="3" id="KW-1133">Transmembrane helix</keyword>
<dbReference type="InterPro" id="IPR021244">
    <property type="entry name" value="DUF2802"/>
</dbReference>
<evidence type="ECO:0000256" key="2">
    <source>
        <dbReference type="SAM" id="MobiDB-lite"/>
    </source>
</evidence>
<keyword evidence="3" id="KW-0812">Transmembrane</keyword>
<protein>
    <submittedName>
        <fullName evidence="4">DUF2802 domain-containing protein</fullName>
    </submittedName>
</protein>
<feature type="compositionally biased region" description="Pro residues" evidence="2">
    <location>
        <begin position="174"/>
        <end position="183"/>
    </location>
</feature>
<evidence type="ECO:0000313" key="4">
    <source>
        <dbReference type="EMBL" id="MBM7036306.1"/>
    </source>
</evidence>